<feature type="compositionally biased region" description="Polar residues" evidence="1">
    <location>
        <begin position="19"/>
        <end position="30"/>
    </location>
</feature>
<protein>
    <submittedName>
        <fullName evidence="2">Uncharacterized protein</fullName>
    </submittedName>
</protein>
<dbReference type="Proteomes" id="UP001295684">
    <property type="component" value="Unassembled WGS sequence"/>
</dbReference>
<name>A0AAD1ULS0_EUPCR</name>
<dbReference type="AlphaFoldDB" id="A0AAD1ULS0"/>
<gene>
    <name evidence="2" type="ORF">ECRASSUSDP1_LOCUS8972</name>
</gene>
<evidence type="ECO:0000313" key="3">
    <source>
        <dbReference type="Proteomes" id="UP001295684"/>
    </source>
</evidence>
<evidence type="ECO:0000313" key="2">
    <source>
        <dbReference type="EMBL" id="CAI2367684.1"/>
    </source>
</evidence>
<proteinExistence type="predicted"/>
<reference evidence="2" key="1">
    <citation type="submission" date="2023-07" db="EMBL/GenBank/DDBJ databases">
        <authorList>
            <consortium name="AG Swart"/>
            <person name="Singh M."/>
            <person name="Singh A."/>
            <person name="Seah K."/>
            <person name="Emmerich C."/>
        </authorList>
    </citation>
    <scope>NUCLEOTIDE SEQUENCE</scope>
    <source>
        <strain evidence="2">DP1</strain>
    </source>
</reference>
<feature type="region of interest" description="Disordered" evidence="1">
    <location>
        <begin position="1"/>
        <end position="30"/>
    </location>
</feature>
<sequence length="497" mass="56902">MSGTNLSYFRSSAADAPGTSHTLGTKQSTFNPGRFYNTPRRRYQLPTKGVLKNTSDVSFTHPHAYQKHPIRLKKKENAITVPAYPVTQEREFDITYPVPNEKGQVAIEGGIQNTGRRDKYDMTRYEYPLVPFATPRLNLSKVNFQKDFFRKDYRVNGEVHDDPYFQGYDQKRKKLDFRYLDRGEEEKLEYLDAPVNENNFTAPGTKDYNRLMSHRAPVIHDSHGAPFDRNNPNVPSLYSNINYGDERTQCCDHQRTVKKKYFKTREEFSANESFKDHPIFHSIDAYQSCTCRIGGKQKINKKENFYTRLQSLEPSKKSYNETYLDYMRGKPVARPVTPPDVGDDSDDSLYCEHHHHPPRMIEPGTAKMETAQQSFLSKSRPIVNNVKTALEVPPIDGEDYINPTYSRRLEEAKSEMGNETPAPMNDFTQSIGTGLPENVPGHDSILLTKSRTDAFTPTKKADNVPAQASTFARSRNLNMTGKSRTEVPKSVSFNFEN</sequence>
<comment type="caution">
    <text evidence="2">The sequence shown here is derived from an EMBL/GenBank/DDBJ whole genome shotgun (WGS) entry which is preliminary data.</text>
</comment>
<organism evidence="2 3">
    <name type="scientific">Euplotes crassus</name>
    <dbReference type="NCBI Taxonomy" id="5936"/>
    <lineage>
        <taxon>Eukaryota</taxon>
        <taxon>Sar</taxon>
        <taxon>Alveolata</taxon>
        <taxon>Ciliophora</taxon>
        <taxon>Intramacronucleata</taxon>
        <taxon>Spirotrichea</taxon>
        <taxon>Hypotrichia</taxon>
        <taxon>Euplotida</taxon>
        <taxon>Euplotidae</taxon>
        <taxon>Moneuplotes</taxon>
    </lineage>
</organism>
<accession>A0AAD1ULS0</accession>
<dbReference type="EMBL" id="CAMPGE010008798">
    <property type="protein sequence ID" value="CAI2367684.1"/>
    <property type="molecule type" value="Genomic_DNA"/>
</dbReference>
<feature type="compositionally biased region" description="Polar residues" evidence="1">
    <location>
        <begin position="1"/>
        <end position="10"/>
    </location>
</feature>
<evidence type="ECO:0000256" key="1">
    <source>
        <dbReference type="SAM" id="MobiDB-lite"/>
    </source>
</evidence>
<keyword evidence="3" id="KW-1185">Reference proteome</keyword>